<evidence type="ECO:0000313" key="4">
    <source>
        <dbReference type="Proteomes" id="UP000631114"/>
    </source>
</evidence>
<dbReference type="Proteomes" id="UP000631114">
    <property type="component" value="Unassembled WGS sequence"/>
</dbReference>
<keyword evidence="1" id="KW-0809">Transit peptide</keyword>
<gene>
    <name evidence="3" type="ORF">IFM89_025744</name>
</gene>
<dbReference type="InterPro" id="IPR039206">
    <property type="entry name" value="MORF/ORRM1/DAG-like"/>
</dbReference>
<comment type="caution">
    <text evidence="3">The sequence shown here is derived from an EMBL/GenBank/DDBJ whole genome shotgun (WGS) entry which is preliminary data.</text>
</comment>
<dbReference type="Pfam" id="PF21864">
    <property type="entry name" value="MORF_dom"/>
    <property type="match status" value="1"/>
</dbReference>
<organism evidence="3 4">
    <name type="scientific">Coptis chinensis</name>
    <dbReference type="NCBI Taxonomy" id="261450"/>
    <lineage>
        <taxon>Eukaryota</taxon>
        <taxon>Viridiplantae</taxon>
        <taxon>Streptophyta</taxon>
        <taxon>Embryophyta</taxon>
        <taxon>Tracheophyta</taxon>
        <taxon>Spermatophyta</taxon>
        <taxon>Magnoliopsida</taxon>
        <taxon>Ranunculales</taxon>
        <taxon>Ranunculaceae</taxon>
        <taxon>Coptidoideae</taxon>
        <taxon>Coptis</taxon>
    </lineage>
</organism>
<feature type="domain" description="MORF/ORRM1/DAG-like MORF" evidence="2">
    <location>
        <begin position="86"/>
        <end position="138"/>
    </location>
</feature>
<keyword evidence="4" id="KW-1185">Reference proteome</keyword>
<evidence type="ECO:0000313" key="3">
    <source>
        <dbReference type="EMBL" id="KAF9610934.1"/>
    </source>
</evidence>
<dbReference type="PANTHER" id="PTHR31346">
    <property type="entry name" value="MULTIPLE ORGANELLAR RNA EDITING FACTOR 2, CHLOROPLASTIC-RELATED-RELATED"/>
    <property type="match status" value="1"/>
</dbReference>
<dbReference type="EMBL" id="JADFTS010000004">
    <property type="protein sequence ID" value="KAF9610934.1"/>
    <property type="molecule type" value="Genomic_DNA"/>
</dbReference>
<evidence type="ECO:0000259" key="2">
    <source>
        <dbReference type="Pfam" id="PF21864"/>
    </source>
</evidence>
<dbReference type="GO" id="GO:0005739">
    <property type="term" value="C:mitochondrion"/>
    <property type="evidence" value="ECO:0007669"/>
    <property type="project" value="TreeGrafter"/>
</dbReference>
<dbReference type="GO" id="GO:0080156">
    <property type="term" value="P:mitochondrial mRNA modification"/>
    <property type="evidence" value="ECO:0007669"/>
    <property type="project" value="TreeGrafter"/>
</dbReference>
<dbReference type="GO" id="GO:0016554">
    <property type="term" value="P:cytidine to uridine editing"/>
    <property type="evidence" value="ECO:0007669"/>
    <property type="project" value="InterPro"/>
</dbReference>
<sequence>MFIFCSYAEIDAVTADKLRGQAYVLEVIPDYAFDVKDMEEQGVVLYCPSSHGSRFSYYRPKCEDHVIGMEDRVGEFGDTTDPLVYRQEAKKKIYRIVCENHFVGYGAKIEEEVSNKLKGMPGVLAVLPDSLINNCRKVQSIARFSPTNRNYHLNDIFSYYRLSERNLERNSDNWLIVIKQPDGEFGSEEQIVDFCIQMLA</sequence>
<dbReference type="InterPro" id="IPR054059">
    <property type="entry name" value="MORF/ORRM1/DAG-like_MORF"/>
</dbReference>
<proteinExistence type="predicted"/>
<evidence type="ECO:0000256" key="1">
    <source>
        <dbReference type="ARBA" id="ARBA00022946"/>
    </source>
</evidence>
<reference evidence="3 4" key="1">
    <citation type="submission" date="2020-10" db="EMBL/GenBank/DDBJ databases">
        <title>The Coptis chinensis genome and diversification of protoberbering-type alkaloids.</title>
        <authorList>
            <person name="Wang B."/>
            <person name="Shu S."/>
            <person name="Song C."/>
            <person name="Liu Y."/>
        </authorList>
    </citation>
    <scope>NUCLEOTIDE SEQUENCE [LARGE SCALE GENOMIC DNA]</scope>
    <source>
        <strain evidence="3">HL-2020</strain>
        <tissue evidence="3">Leaf</tissue>
    </source>
</reference>
<accession>A0A835I5G3</accession>
<protein>
    <recommendedName>
        <fullName evidence="2">MORF/ORRM1/DAG-like MORF domain-containing protein</fullName>
    </recommendedName>
</protein>
<dbReference type="PANTHER" id="PTHR31346:SF7">
    <property type="entry name" value="MULTIPLE ORGANELLAR RNA EDITING FACTOR 2, CHLOROPLASTIC-RELATED"/>
    <property type="match status" value="1"/>
</dbReference>
<name>A0A835I5G3_9MAGN</name>
<dbReference type="AlphaFoldDB" id="A0A835I5G3"/>